<evidence type="ECO:0000313" key="3">
    <source>
        <dbReference type="EMBL" id="ROT63918.1"/>
    </source>
</evidence>
<keyword evidence="2" id="KW-0472">Membrane</keyword>
<organism evidence="3 4">
    <name type="scientific">Penaeus vannamei</name>
    <name type="common">Whiteleg shrimp</name>
    <name type="synonym">Litopenaeus vannamei</name>
    <dbReference type="NCBI Taxonomy" id="6689"/>
    <lineage>
        <taxon>Eukaryota</taxon>
        <taxon>Metazoa</taxon>
        <taxon>Ecdysozoa</taxon>
        <taxon>Arthropoda</taxon>
        <taxon>Crustacea</taxon>
        <taxon>Multicrustacea</taxon>
        <taxon>Malacostraca</taxon>
        <taxon>Eumalacostraca</taxon>
        <taxon>Eucarida</taxon>
        <taxon>Decapoda</taxon>
        <taxon>Dendrobranchiata</taxon>
        <taxon>Penaeoidea</taxon>
        <taxon>Penaeidae</taxon>
        <taxon>Penaeus</taxon>
    </lineage>
</organism>
<dbReference type="AlphaFoldDB" id="A0A3R7SJR1"/>
<dbReference type="Proteomes" id="UP000283509">
    <property type="component" value="Unassembled WGS sequence"/>
</dbReference>
<feature type="region of interest" description="Disordered" evidence="1">
    <location>
        <begin position="198"/>
        <end position="223"/>
    </location>
</feature>
<keyword evidence="4" id="KW-1185">Reference proteome</keyword>
<feature type="region of interest" description="Disordered" evidence="1">
    <location>
        <begin position="256"/>
        <end position="278"/>
    </location>
</feature>
<protein>
    <submittedName>
        <fullName evidence="3">Uncharacterized protein</fullName>
    </submittedName>
</protein>
<feature type="region of interest" description="Disordered" evidence="1">
    <location>
        <begin position="311"/>
        <end position="349"/>
    </location>
</feature>
<evidence type="ECO:0000256" key="2">
    <source>
        <dbReference type="SAM" id="Phobius"/>
    </source>
</evidence>
<proteinExistence type="predicted"/>
<feature type="compositionally biased region" description="Gly residues" evidence="1">
    <location>
        <begin position="206"/>
        <end position="215"/>
    </location>
</feature>
<name>A0A3R7SJR1_PENVA</name>
<accession>A0A3R7SJR1</accession>
<feature type="non-terminal residue" evidence="3">
    <location>
        <position position="476"/>
    </location>
</feature>
<feature type="region of interest" description="Disordered" evidence="1">
    <location>
        <begin position="456"/>
        <end position="476"/>
    </location>
</feature>
<evidence type="ECO:0000313" key="4">
    <source>
        <dbReference type="Proteomes" id="UP000283509"/>
    </source>
</evidence>
<dbReference type="OrthoDB" id="8188129at2759"/>
<gene>
    <name evidence="3" type="ORF">C7M84_018163</name>
</gene>
<reference evidence="3 4" key="2">
    <citation type="submission" date="2019-01" db="EMBL/GenBank/DDBJ databases">
        <title>The decoding of complex shrimp genome reveals the adaptation for benthos swimmer, frequently molting mechanism and breeding impact on genome.</title>
        <authorList>
            <person name="Sun Y."/>
            <person name="Gao Y."/>
            <person name="Yu Y."/>
        </authorList>
    </citation>
    <scope>NUCLEOTIDE SEQUENCE [LARGE SCALE GENOMIC DNA]</scope>
    <source>
        <tissue evidence="3">Muscle</tissue>
    </source>
</reference>
<keyword evidence="2" id="KW-1133">Transmembrane helix</keyword>
<dbReference type="EMBL" id="QCYY01003356">
    <property type="protein sequence ID" value="ROT63918.1"/>
    <property type="molecule type" value="Genomic_DNA"/>
</dbReference>
<reference evidence="3 4" key="1">
    <citation type="submission" date="2018-04" db="EMBL/GenBank/DDBJ databases">
        <authorList>
            <person name="Zhang X."/>
            <person name="Yuan J."/>
            <person name="Li F."/>
            <person name="Xiang J."/>
        </authorList>
    </citation>
    <scope>NUCLEOTIDE SEQUENCE [LARGE SCALE GENOMIC DNA]</scope>
    <source>
        <tissue evidence="3">Muscle</tissue>
    </source>
</reference>
<evidence type="ECO:0000256" key="1">
    <source>
        <dbReference type="SAM" id="MobiDB-lite"/>
    </source>
</evidence>
<comment type="caution">
    <text evidence="3">The sequence shown here is derived from an EMBL/GenBank/DDBJ whole genome shotgun (WGS) entry which is preliminary data.</text>
</comment>
<sequence>MRNGDAYLYQRSEEEQDLLEVLRKSGSLREEKEVWGEARKCSLSRVVVVPILSCIFGFPVLVLLVICGLRYRARRARTAAKKAHAVEPSIMELSSGPSILSGRCSNGKGPRPKKRKKKTLVRFKPMPEIDLDTVVEEKSEFDAEVTASDLLTTPEEFVVPEDNTPASFRAYRYMGVVREGCIIMTDCSEAAGADGRSEESLAAKDGGAGEGGAGEVVGSSGSSDSDTAACFSLSPKQVTKSPTAVHLALKKLDGVMKRRHSSPVKGGSAKVRRSHTMETEGKALKKISCDYIDRELMPDLSPRASTVKYRRPASFSSKRRGESLKVKTKSLSKSNPHVLALPDGQPGSHEAEWVSATRSVQSRLSRCDKKNAVNDANDAECLVTPAWGCAVTVHSDSGCDVESPKAWAVNSPRRPSCRGEGAPREACPAVALSSEDEVVKFTSHTNYALKYRQEDGQAPGACGRCADADDERSTLV</sequence>
<feature type="transmembrane region" description="Helical" evidence="2">
    <location>
        <begin position="47"/>
        <end position="69"/>
    </location>
</feature>
<keyword evidence="2" id="KW-0812">Transmembrane</keyword>